<dbReference type="KEGG" id="snan:I6N98_05385"/>
<dbReference type="EC" id="2.7.7.60" evidence="7"/>
<comment type="pathway">
    <text evidence="2 7">Isoprenoid biosynthesis; isopentenyl diphosphate biosynthesis via DXP pathway; isopentenyl diphosphate from 1-deoxy-D-xylulose 5-phosphate: step 2/6.</text>
</comment>
<accession>A0A7T4R2J2</accession>
<dbReference type="FunFam" id="3.90.550.10:FF:000003">
    <property type="entry name" value="2-C-methyl-D-erythritol 4-phosphate cytidylyltransferase"/>
    <property type="match status" value="1"/>
</dbReference>
<comment type="function">
    <text evidence="7">Catalyzes the formation of 4-diphosphocytidyl-2-C-methyl-D-erythritol from CTP and 2-C-methyl-D-erythritol 4-phosphate (MEP).</text>
</comment>
<gene>
    <name evidence="7" type="primary">ispD</name>
    <name evidence="8" type="ORF">I6N98_05385</name>
</gene>
<dbReference type="GO" id="GO:0019288">
    <property type="term" value="P:isopentenyl diphosphate biosynthetic process, methylerythritol 4-phosphate pathway"/>
    <property type="evidence" value="ECO:0007669"/>
    <property type="project" value="UniProtKB-UniRule"/>
</dbReference>
<comment type="catalytic activity">
    <reaction evidence="1 7">
        <text>2-C-methyl-D-erythritol 4-phosphate + CTP + H(+) = 4-CDP-2-C-methyl-D-erythritol + diphosphate</text>
        <dbReference type="Rhea" id="RHEA:13429"/>
        <dbReference type="ChEBI" id="CHEBI:15378"/>
        <dbReference type="ChEBI" id="CHEBI:33019"/>
        <dbReference type="ChEBI" id="CHEBI:37563"/>
        <dbReference type="ChEBI" id="CHEBI:57823"/>
        <dbReference type="ChEBI" id="CHEBI:58262"/>
        <dbReference type="EC" id="2.7.7.60"/>
    </reaction>
</comment>
<dbReference type="InterPro" id="IPR050088">
    <property type="entry name" value="IspD/TarI_cytidylyltransf_bact"/>
</dbReference>
<comment type="similarity">
    <text evidence="3 7">Belongs to the IspD/TarI cytidylyltransferase family. IspD subfamily.</text>
</comment>
<organism evidence="8 9">
    <name type="scientific">Spongiibacter nanhainus</name>
    <dbReference type="NCBI Taxonomy" id="2794344"/>
    <lineage>
        <taxon>Bacteria</taxon>
        <taxon>Pseudomonadati</taxon>
        <taxon>Pseudomonadota</taxon>
        <taxon>Gammaproteobacteria</taxon>
        <taxon>Cellvibrionales</taxon>
        <taxon>Spongiibacteraceae</taxon>
        <taxon>Spongiibacter</taxon>
    </lineage>
</organism>
<evidence type="ECO:0000313" key="8">
    <source>
        <dbReference type="EMBL" id="QQD19288.1"/>
    </source>
</evidence>
<name>A0A7T4R2J2_9GAMM</name>
<dbReference type="PROSITE" id="PS01295">
    <property type="entry name" value="ISPD"/>
    <property type="match status" value="1"/>
</dbReference>
<keyword evidence="5 7" id="KW-0548">Nucleotidyltransferase</keyword>
<reference evidence="8 9" key="1">
    <citation type="submission" date="2020-12" db="EMBL/GenBank/DDBJ databases">
        <authorList>
            <person name="Shan Y."/>
        </authorList>
    </citation>
    <scope>NUCLEOTIDE SEQUENCE [LARGE SCALE GENOMIC DNA]</scope>
    <source>
        <strain evidence="9">csc3.9</strain>
    </source>
</reference>
<evidence type="ECO:0000256" key="4">
    <source>
        <dbReference type="ARBA" id="ARBA00022679"/>
    </source>
</evidence>
<dbReference type="RefSeq" id="WP_198570773.1">
    <property type="nucleotide sequence ID" value="NZ_CP066167.1"/>
</dbReference>
<dbReference type="InterPro" id="IPR034683">
    <property type="entry name" value="IspD/TarI"/>
</dbReference>
<proteinExistence type="inferred from homology"/>
<evidence type="ECO:0000256" key="5">
    <source>
        <dbReference type="ARBA" id="ARBA00022695"/>
    </source>
</evidence>
<dbReference type="NCBIfam" id="TIGR00453">
    <property type="entry name" value="ispD"/>
    <property type="match status" value="1"/>
</dbReference>
<evidence type="ECO:0000256" key="1">
    <source>
        <dbReference type="ARBA" id="ARBA00001282"/>
    </source>
</evidence>
<feature type="site" description="Transition state stabilizer" evidence="7">
    <location>
        <position position="23"/>
    </location>
</feature>
<dbReference type="UniPathway" id="UPA00056">
    <property type="reaction ID" value="UER00093"/>
</dbReference>
<evidence type="ECO:0000313" key="9">
    <source>
        <dbReference type="Proteomes" id="UP000596063"/>
    </source>
</evidence>
<dbReference type="AlphaFoldDB" id="A0A7T4R2J2"/>
<dbReference type="CDD" id="cd02516">
    <property type="entry name" value="CDP-ME_synthetase"/>
    <property type="match status" value="1"/>
</dbReference>
<keyword evidence="4 7" id="KW-0808">Transferase</keyword>
<dbReference type="Pfam" id="PF01128">
    <property type="entry name" value="IspD"/>
    <property type="match status" value="1"/>
</dbReference>
<protein>
    <recommendedName>
        <fullName evidence="7">2-C-methyl-D-erythritol 4-phosphate cytidylyltransferase</fullName>
        <ecNumber evidence="7">2.7.7.60</ecNumber>
    </recommendedName>
    <alternativeName>
        <fullName evidence="7">4-diphosphocytidyl-2C-methyl-D-erythritol synthase</fullName>
    </alternativeName>
    <alternativeName>
        <fullName evidence="7">MEP cytidylyltransferase</fullName>
        <shortName evidence="7">MCT</shortName>
    </alternativeName>
</protein>
<dbReference type="PANTHER" id="PTHR32125:SF4">
    <property type="entry name" value="2-C-METHYL-D-ERYTHRITOL 4-PHOSPHATE CYTIDYLYLTRANSFERASE, CHLOROPLASTIC"/>
    <property type="match status" value="1"/>
</dbReference>
<dbReference type="InterPro" id="IPR018294">
    <property type="entry name" value="ISPD_synthase_CS"/>
</dbReference>
<keyword evidence="6 7" id="KW-0414">Isoprene biosynthesis</keyword>
<sequence length="235" mass="25275">MSRIWAVMPAAGQGSRFGGDCPKQYLPLAGKAIIERSIAAILRCPDLAGLVVALGPADSRFAALTCASDPRVHTVTGGDDRARSVENALDYLSASADPDDWVLVHDAARPCLSWSELEALLSAGGSSSEGALLALPVVDTLKRVDSDGRVVATVERDQLWRAQTPQYFPLFKLRDALRHCRLAGEQVTDEASAMQAVGARPRVVAGSHRNIKITHPEDLALAEGFLRELQQQVQQ</sequence>
<feature type="site" description="Positions MEP for the nucleophilic attack" evidence="7">
    <location>
        <position position="156"/>
    </location>
</feature>
<dbReference type="GO" id="GO:0050518">
    <property type="term" value="F:2-C-methyl-D-erythritol 4-phosphate cytidylyltransferase activity"/>
    <property type="evidence" value="ECO:0007669"/>
    <property type="project" value="UniProtKB-UniRule"/>
</dbReference>
<evidence type="ECO:0000256" key="3">
    <source>
        <dbReference type="ARBA" id="ARBA00009789"/>
    </source>
</evidence>
<evidence type="ECO:0000256" key="7">
    <source>
        <dbReference type="HAMAP-Rule" id="MF_00108"/>
    </source>
</evidence>
<evidence type="ECO:0000256" key="6">
    <source>
        <dbReference type="ARBA" id="ARBA00023229"/>
    </source>
</evidence>
<dbReference type="PANTHER" id="PTHR32125">
    <property type="entry name" value="2-C-METHYL-D-ERYTHRITOL 4-PHOSPHATE CYTIDYLYLTRANSFERASE, CHLOROPLASTIC"/>
    <property type="match status" value="1"/>
</dbReference>
<feature type="site" description="Transition state stabilizer" evidence="7">
    <location>
        <position position="16"/>
    </location>
</feature>
<keyword evidence="9" id="KW-1185">Reference proteome</keyword>
<evidence type="ECO:0000256" key="2">
    <source>
        <dbReference type="ARBA" id="ARBA00004787"/>
    </source>
</evidence>
<dbReference type="Gene3D" id="3.90.550.10">
    <property type="entry name" value="Spore Coat Polysaccharide Biosynthesis Protein SpsA, Chain A"/>
    <property type="match status" value="1"/>
</dbReference>
<dbReference type="HAMAP" id="MF_00108">
    <property type="entry name" value="IspD"/>
    <property type="match status" value="1"/>
</dbReference>
<dbReference type="EMBL" id="CP066167">
    <property type="protein sequence ID" value="QQD19288.1"/>
    <property type="molecule type" value="Genomic_DNA"/>
</dbReference>
<feature type="site" description="Positions MEP for the nucleophilic attack" evidence="7">
    <location>
        <position position="212"/>
    </location>
</feature>
<dbReference type="InterPro" id="IPR029044">
    <property type="entry name" value="Nucleotide-diphossugar_trans"/>
</dbReference>
<dbReference type="InterPro" id="IPR001228">
    <property type="entry name" value="IspD"/>
</dbReference>
<dbReference type="Proteomes" id="UP000596063">
    <property type="component" value="Chromosome"/>
</dbReference>
<dbReference type="SUPFAM" id="SSF53448">
    <property type="entry name" value="Nucleotide-diphospho-sugar transferases"/>
    <property type="match status" value="1"/>
</dbReference>